<evidence type="ECO:0000256" key="1">
    <source>
        <dbReference type="ARBA" id="ARBA00000402"/>
    </source>
</evidence>
<comment type="cofactor">
    <cofactor evidence="3">
        <name>Mg(2+)</name>
        <dbReference type="ChEBI" id="CHEBI:18420"/>
    </cofactor>
</comment>
<dbReference type="EMBL" id="CAWUPB010001197">
    <property type="protein sequence ID" value="CAK7356732.1"/>
    <property type="molecule type" value="Genomic_DNA"/>
</dbReference>
<dbReference type="GO" id="GO:0046872">
    <property type="term" value="F:metal ion binding"/>
    <property type="evidence" value="ECO:0007669"/>
    <property type="project" value="UniProtKB-KW"/>
</dbReference>
<dbReference type="Pfam" id="PF13691">
    <property type="entry name" value="Lactamase_B_4"/>
    <property type="match status" value="1"/>
</dbReference>
<feature type="compositionally biased region" description="Basic and acidic residues" evidence="24">
    <location>
        <begin position="92"/>
        <end position="101"/>
    </location>
</feature>
<feature type="region of interest" description="Disordered" evidence="24">
    <location>
        <begin position="41"/>
        <end position="105"/>
    </location>
</feature>
<accession>A0AAV1SSI8</accession>
<dbReference type="InterPro" id="IPR027794">
    <property type="entry name" value="tRNase_Z_dom"/>
</dbReference>
<dbReference type="InterPro" id="IPR036866">
    <property type="entry name" value="RibonucZ/Hydroxyglut_hydro"/>
</dbReference>
<evidence type="ECO:0000256" key="10">
    <source>
        <dbReference type="ARBA" id="ARBA00012477"/>
    </source>
</evidence>
<evidence type="ECO:0000256" key="7">
    <source>
        <dbReference type="ARBA" id="ARBA00004555"/>
    </source>
</evidence>
<keyword evidence="18" id="KW-0460">Magnesium</keyword>
<dbReference type="SUPFAM" id="SSF56281">
    <property type="entry name" value="Metallo-hydrolase/oxidoreductase"/>
    <property type="match status" value="2"/>
</dbReference>
<comment type="similarity">
    <text evidence="8">Belongs to the RNase Z family.</text>
</comment>
<comment type="cofactor">
    <cofactor evidence="4">
        <name>Zn(2+)</name>
        <dbReference type="ChEBI" id="CHEBI:29105"/>
    </cofactor>
</comment>
<evidence type="ECO:0000256" key="5">
    <source>
        <dbReference type="ARBA" id="ARBA00004132"/>
    </source>
</evidence>
<evidence type="ECO:0000256" key="8">
    <source>
        <dbReference type="ARBA" id="ARBA00007823"/>
    </source>
</evidence>
<evidence type="ECO:0000256" key="13">
    <source>
        <dbReference type="ARBA" id="ARBA00022723"/>
    </source>
</evidence>
<feature type="domain" description="VHS" evidence="25">
    <location>
        <begin position="997"/>
        <end position="1066"/>
    </location>
</feature>
<evidence type="ECO:0000256" key="4">
    <source>
        <dbReference type="ARBA" id="ARBA00001947"/>
    </source>
</evidence>
<sequence>MPHISNLRLLFSPLEPALRFPFSSKPRPYSLFTILSSSSSYPKRRHRITPNHQSLNFRSRSKTTFRETRDRDKDRGESMEDSGKENFGFNKKRAEGGDKPKRNLQLKVRKLNPTNTISYVQILGTGMDTQDTSPSVLLFFDKQRFIFNAGEGLQRFCTEHKIKLSKIDHIFLSRVCSETAGGIPGLLLTLAGMGEEGMSVNIWGPSDLKYLVDAMKSFIPHAAMVHTKSFGSNDVDLEDANKFTEPIVLINDEVVKISAILLRPSRSEGSAVKPGDISVIYLCELPEIMGKFDPEKAKALGLKPGPKYRELQSGRSVMSDHQNIMVHPSDVMDPSVPGPIVCLVDCPTESHVQELLSLESLNSYYADFSGNPTQSVKTVNCIVHLSPASVTSNPFYQKWMTKFGSAQHIMAGHEMKNVEIPILKSSARIAARLNYLCPQFFPAPGFWSLGHLKNSRPDSFFTGEGCVSRLCENVSAENLLKFTLRPHAHIGLEKSNIPSLMAPSEIVNELVTEIPEIADAAKHVREFWNGPGESEADTTVAQDNKVMIEEPWLEENTLPSCLENIRRDELEVVLLGTGSSQPSKYRNVTSIYINLFSKGSLLLDCGEGTLGQLKRRYGVEGADNAVKNLRCIWISHIHADHHTGLARILALRRDLLKGMTHEPVLVVGPRQLKKFLDAYQRLEDLDMQFIDCRSTIQASWVAFEGDGKPTKDDVSLGSPNDFAEMKNATLNTESNLLARGSRMQSYWKRPGSPVDNGLVFPLLKRLKEVLSEAGLEALISFPVVHCPQAFGIALKAAERINSVGKVIPGWKIVYSGDTRPCPELVEASRGATILIHEATFEDALAEEAIARNHSTTEEAIEVGNSAGVYRIILTHFSQRYPKIPVFDDTHMHKTCIAFDLMSINIADLPVLPRVLPYLKMLFRNEMVGDELDDVVDAFGKLLLVGFLYASLLLEKIHVDPRDPVICTGINMRLGFGEMDSSRRAVESYWRSRMIDGATSDEDKVTPVYKLEEICELLRSSHVTIVKELSDFILKRLDHKSPIVKQKALRLIKYAVGKSGLEFRREMQRHSAAVRQLFHYKGHMDPLKGDALNKAVRDTAHEAVSAIFSEENSKPAAPATENLNKRIQGFGNTNFDMPYEDKKSFLTEVVGLGSASIRQGISSLTQSHSLRKNDNGSYKSPNLHRSLTIENDYSDRYQPVQLNSETQGSFGVSKNVASGPWGQDSRVMNAETKDGNSSSSYTESKTREERLLETIVTSGGVRLQPTRDAIQAFLVEAAKLDALALSCALESKLQSPVWQVRMKAVCLLESILRRKDDEHFSIVDSYFSENKDSVVICSESPQNSLREKANKVLSLLGGEPVGNLVGNSVKAETAHVQMPDLIDTGDSDDFFGTDDSIKKLSEQDIVNPTTSTTPLIDDLFGDSVGMSTSTGKQKNNEDPFADVSFHASEGTEHGDDLFSGMAFDDKPGSDENHMPTNKSGPELFDIFGSNSEFSKGQENIETGVSDLMADMSINQNVPKTKQQATSPAVLSESLFSDLTSNPSHQVTNDALNGSLGSSTTGMNVNPLFPSGTMPYNIHPGIMLNPAFHSQPINYAAMGNFLAQQQFLATMSNFQHLSNLNVQNAGASHASGTDGSGYSSALPDIFQSNFPNQVPTSTMNSSKKEDSRAFEFISDHVAAARDPKRVA</sequence>
<reference evidence="26 27" key="1">
    <citation type="submission" date="2024-01" db="EMBL/GenBank/DDBJ databases">
        <authorList>
            <person name="Waweru B."/>
        </authorList>
    </citation>
    <scope>NUCLEOTIDE SEQUENCE [LARGE SCALE GENOMIC DNA]</scope>
</reference>
<comment type="cofactor">
    <cofactor evidence="2">
        <name>Mn(2+)</name>
        <dbReference type="ChEBI" id="CHEBI:29035"/>
    </cofactor>
</comment>
<evidence type="ECO:0000256" key="20">
    <source>
        <dbReference type="ARBA" id="ARBA00023034"/>
    </source>
</evidence>
<dbReference type="InterPro" id="IPR035802">
    <property type="entry name" value="ENTH/VHS_tepsin"/>
</dbReference>
<dbReference type="GO" id="GO:0035091">
    <property type="term" value="F:phosphatidylinositol binding"/>
    <property type="evidence" value="ECO:0007669"/>
    <property type="project" value="InterPro"/>
</dbReference>
<proteinExistence type="inferred from homology"/>
<evidence type="ECO:0000256" key="16">
    <source>
        <dbReference type="ARBA" id="ARBA00022833"/>
    </source>
</evidence>
<dbReference type="PROSITE" id="PS50179">
    <property type="entry name" value="VHS"/>
    <property type="match status" value="1"/>
</dbReference>
<keyword evidence="15" id="KW-0378">Hydrolase</keyword>
<gene>
    <name evidence="26" type="ORF">DCAF_LOCUS27010</name>
</gene>
<keyword evidence="14" id="KW-0255">Endonuclease</keyword>
<protein>
    <recommendedName>
        <fullName evidence="10">ribonuclease Z</fullName>
        <ecNumber evidence="10">3.1.26.11</ecNumber>
    </recommendedName>
</protein>
<evidence type="ECO:0000256" key="12">
    <source>
        <dbReference type="ARBA" id="ARBA00022722"/>
    </source>
</evidence>
<dbReference type="Gene3D" id="1.25.40.90">
    <property type="match status" value="1"/>
</dbReference>
<keyword evidence="17" id="KW-0106">Calcium</keyword>
<evidence type="ECO:0000256" key="9">
    <source>
        <dbReference type="ARBA" id="ARBA00011738"/>
    </source>
</evidence>
<keyword evidence="11" id="KW-0819">tRNA processing</keyword>
<dbReference type="FunFam" id="3.60.15.10:FF:000052">
    <property type="entry name" value="tRNAse Z TRZ4, mitochondrial"/>
    <property type="match status" value="1"/>
</dbReference>
<evidence type="ECO:0000259" key="25">
    <source>
        <dbReference type="PROSITE" id="PS50179"/>
    </source>
</evidence>
<feature type="compositionally biased region" description="Basic and acidic residues" evidence="24">
    <location>
        <begin position="64"/>
        <end position="84"/>
    </location>
</feature>
<evidence type="ECO:0000256" key="3">
    <source>
        <dbReference type="ARBA" id="ARBA00001946"/>
    </source>
</evidence>
<name>A0AAV1SSI8_9ROSI</name>
<dbReference type="InterPro" id="IPR002014">
    <property type="entry name" value="VHS_dom"/>
</dbReference>
<dbReference type="HAMAP" id="MF_01818">
    <property type="entry name" value="RNase_Z_BN"/>
    <property type="match status" value="1"/>
</dbReference>
<evidence type="ECO:0000313" key="26">
    <source>
        <dbReference type="EMBL" id="CAK7356732.1"/>
    </source>
</evidence>
<dbReference type="GO" id="GO:0005739">
    <property type="term" value="C:mitochondrion"/>
    <property type="evidence" value="ECO:0007669"/>
    <property type="project" value="UniProtKB-SubCell"/>
</dbReference>
<dbReference type="EC" id="3.1.26.11" evidence="10"/>
<dbReference type="SMART" id="SM00288">
    <property type="entry name" value="VHS"/>
    <property type="match status" value="1"/>
</dbReference>
<evidence type="ECO:0000256" key="22">
    <source>
        <dbReference type="ARBA" id="ARBA00023211"/>
    </source>
</evidence>
<keyword evidence="22" id="KW-0464">Manganese</keyword>
<dbReference type="InterPro" id="IPR047151">
    <property type="entry name" value="RNZ2-like"/>
</dbReference>
<evidence type="ECO:0000256" key="24">
    <source>
        <dbReference type="SAM" id="MobiDB-lite"/>
    </source>
</evidence>
<dbReference type="InterPro" id="IPR013471">
    <property type="entry name" value="RNase_Z/BN"/>
</dbReference>
<comment type="catalytic activity">
    <reaction evidence="1">
        <text>Endonucleolytic cleavage of RNA, removing extra 3' nucleotides from tRNA precursor, generating 3' termini of tRNAs. A 3'-hydroxy group is left at the tRNA terminus and a 5'-phosphoryl group is left at the trailer molecule.</text>
        <dbReference type="EC" id="3.1.26.11"/>
    </reaction>
</comment>
<dbReference type="Gene3D" id="3.60.15.10">
    <property type="entry name" value="Ribonuclease Z/Hydroxyacylglutathione hydrolase-like"/>
    <property type="match status" value="2"/>
</dbReference>
<evidence type="ECO:0000256" key="17">
    <source>
        <dbReference type="ARBA" id="ARBA00022837"/>
    </source>
</evidence>
<dbReference type="InterPro" id="IPR008942">
    <property type="entry name" value="ENTH_VHS"/>
</dbReference>
<evidence type="ECO:0000256" key="21">
    <source>
        <dbReference type="ARBA" id="ARBA00023128"/>
    </source>
</evidence>
<organism evidence="26 27">
    <name type="scientific">Dovyalis caffra</name>
    <dbReference type="NCBI Taxonomy" id="77055"/>
    <lineage>
        <taxon>Eukaryota</taxon>
        <taxon>Viridiplantae</taxon>
        <taxon>Streptophyta</taxon>
        <taxon>Embryophyta</taxon>
        <taxon>Tracheophyta</taxon>
        <taxon>Spermatophyta</taxon>
        <taxon>Magnoliopsida</taxon>
        <taxon>eudicotyledons</taxon>
        <taxon>Gunneridae</taxon>
        <taxon>Pentapetalae</taxon>
        <taxon>rosids</taxon>
        <taxon>fabids</taxon>
        <taxon>Malpighiales</taxon>
        <taxon>Salicaceae</taxon>
        <taxon>Flacourtieae</taxon>
        <taxon>Dovyalis</taxon>
    </lineage>
</organism>
<keyword evidence="13" id="KW-0479">Metal-binding</keyword>
<keyword evidence="19" id="KW-0809">Transit peptide</keyword>
<evidence type="ECO:0000256" key="14">
    <source>
        <dbReference type="ARBA" id="ARBA00022759"/>
    </source>
</evidence>
<dbReference type="GO" id="GO:1990180">
    <property type="term" value="P:mitochondrial tRNA 3'-end processing"/>
    <property type="evidence" value="ECO:0007669"/>
    <property type="project" value="TreeGrafter"/>
</dbReference>
<keyword evidence="16" id="KW-0862">Zinc</keyword>
<keyword evidence="23" id="KW-0968">Cytoplasmic vesicle</keyword>
<dbReference type="PANTHER" id="PTHR12553">
    <property type="entry name" value="ZINC PHOSPHODIESTERASE ELAC PROTEIN 2"/>
    <property type="match status" value="1"/>
</dbReference>
<evidence type="ECO:0000256" key="19">
    <source>
        <dbReference type="ARBA" id="ARBA00022946"/>
    </source>
</evidence>
<dbReference type="InterPro" id="IPR013809">
    <property type="entry name" value="ENTH"/>
</dbReference>
<feature type="region of interest" description="Disordered" evidence="24">
    <location>
        <begin position="1203"/>
        <end position="1245"/>
    </location>
</feature>
<keyword evidence="27" id="KW-1185">Reference proteome</keyword>
<dbReference type="Proteomes" id="UP001314170">
    <property type="component" value="Unassembled WGS sequence"/>
</dbReference>
<dbReference type="Pfam" id="PF01417">
    <property type="entry name" value="ENTH"/>
    <property type="match status" value="1"/>
</dbReference>
<dbReference type="GO" id="GO:0005794">
    <property type="term" value="C:Golgi apparatus"/>
    <property type="evidence" value="ECO:0007669"/>
    <property type="project" value="UniProtKB-SubCell"/>
</dbReference>
<comment type="subcellular location">
    <subcellularLocation>
        <location evidence="5">Cytoplasmic vesicle</location>
        <location evidence="5">Clathrin-coated vesicle</location>
    </subcellularLocation>
    <subcellularLocation>
        <location evidence="7">Golgi apparatus</location>
    </subcellularLocation>
    <subcellularLocation>
        <location evidence="6">Mitochondrion</location>
    </subcellularLocation>
</comment>
<dbReference type="PANTHER" id="PTHR12553:SF49">
    <property type="entry name" value="ZINC PHOSPHODIESTERASE ELAC PROTEIN 2"/>
    <property type="match status" value="1"/>
</dbReference>
<dbReference type="Pfam" id="PF23023">
    <property type="entry name" value="Anti-Pycsar_Apyc1"/>
    <property type="match status" value="1"/>
</dbReference>
<evidence type="ECO:0000256" key="11">
    <source>
        <dbReference type="ARBA" id="ARBA00022694"/>
    </source>
</evidence>
<keyword evidence="12" id="KW-0540">Nuclease</keyword>
<evidence type="ECO:0000256" key="6">
    <source>
        <dbReference type="ARBA" id="ARBA00004173"/>
    </source>
</evidence>
<dbReference type="GO" id="GO:0043130">
    <property type="term" value="F:ubiquitin binding"/>
    <property type="evidence" value="ECO:0007669"/>
    <property type="project" value="InterPro"/>
</dbReference>
<evidence type="ECO:0000256" key="15">
    <source>
        <dbReference type="ARBA" id="ARBA00022801"/>
    </source>
</evidence>
<dbReference type="CDD" id="cd07718">
    <property type="entry name" value="RNaseZ_ELAC1_ELAC2-C-term-like_MBL-fold"/>
    <property type="match status" value="1"/>
</dbReference>
<keyword evidence="20" id="KW-0333">Golgi apparatus</keyword>
<dbReference type="CDD" id="cd03572">
    <property type="entry name" value="ENTH_like_Tepsin"/>
    <property type="match status" value="1"/>
</dbReference>
<keyword evidence="21" id="KW-0496">Mitochondrion</keyword>
<evidence type="ECO:0000256" key="2">
    <source>
        <dbReference type="ARBA" id="ARBA00001936"/>
    </source>
</evidence>
<comment type="subunit">
    <text evidence="9">Homodimer.</text>
</comment>
<comment type="caution">
    <text evidence="26">The sequence shown here is derived from an EMBL/GenBank/DDBJ whole genome shotgun (WGS) entry which is preliminary data.</text>
</comment>
<evidence type="ECO:0000313" key="27">
    <source>
        <dbReference type="Proteomes" id="UP001314170"/>
    </source>
</evidence>
<dbReference type="SUPFAM" id="SSF48464">
    <property type="entry name" value="ENTH/VHS domain"/>
    <property type="match status" value="1"/>
</dbReference>
<dbReference type="GO" id="GO:0042781">
    <property type="term" value="F:3'-tRNA processing endoribonuclease activity"/>
    <property type="evidence" value="ECO:0007669"/>
    <property type="project" value="UniProtKB-EC"/>
</dbReference>
<feature type="compositionally biased region" description="Polar residues" evidence="24">
    <location>
        <begin position="1203"/>
        <end position="1215"/>
    </location>
</feature>
<dbReference type="GO" id="GO:0030136">
    <property type="term" value="C:clathrin-coated vesicle"/>
    <property type="evidence" value="ECO:0007669"/>
    <property type="project" value="UniProtKB-SubCell"/>
</dbReference>
<dbReference type="FunFam" id="3.60.15.10:FF:000037">
    <property type="entry name" value="tRNAse Z4"/>
    <property type="match status" value="1"/>
</dbReference>
<evidence type="ECO:0000256" key="18">
    <source>
        <dbReference type="ARBA" id="ARBA00022842"/>
    </source>
</evidence>
<evidence type="ECO:0000256" key="23">
    <source>
        <dbReference type="ARBA" id="ARBA00023329"/>
    </source>
</evidence>